<gene>
    <name evidence="1" type="ORF">D3Y57_19450</name>
</gene>
<evidence type="ECO:0000313" key="2">
    <source>
        <dbReference type="Proteomes" id="UP000276254"/>
    </source>
</evidence>
<dbReference type="AlphaFoldDB" id="A0A494TKZ9"/>
<dbReference type="OrthoDB" id="7573557at2"/>
<organism evidence="1 2">
    <name type="scientific">Sphingomonas paeninsulae</name>
    <dbReference type="NCBI Taxonomy" id="2319844"/>
    <lineage>
        <taxon>Bacteria</taxon>
        <taxon>Pseudomonadati</taxon>
        <taxon>Pseudomonadota</taxon>
        <taxon>Alphaproteobacteria</taxon>
        <taxon>Sphingomonadales</taxon>
        <taxon>Sphingomonadaceae</taxon>
        <taxon>Sphingomonas</taxon>
    </lineage>
</organism>
<keyword evidence="2" id="KW-1185">Reference proteome</keyword>
<accession>A0A494TKZ9</accession>
<evidence type="ECO:0000313" key="1">
    <source>
        <dbReference type="EMBL" id="AYJ87703.1"/>
    </source>
</evidence>
<proteinExistence type="predicted"/>
<dbReference type="KEGG" id="spha:D3Y57_19450"/>
<sequence length="64" mass="7188">MNNVTKARRGVRLRIEASNCLTIAVREETADIAAQLIDEAARLMRRSTELVQPETLIFPDCTDT</sequence>
<protein>
    <submittedName>
        <fullName evidence="1">Uncharacterized protein</fullName>
    </submittedName>
</protein>
<reference evidence="1 2" key="1">
    <citation type="submission" date="2018-09" db="EMBL/GenBank/DDBJ databases">
        <title>Sphingomonas peninsula sp. nov., isolated from fildes peninsula, Antarctic soil.</title>
        <authorList>
            <person name="Yingchao G."/>
        </authorList>
    </citation>
    <scope>NUCLEOTIDE SEQUENCE [LARGE SCALE GENOMIC DNA]</scope>
    <source>
        <strain evidence="1 2">YZ-8</strain>
    </source>
</reference>
<name>A0A494TKZ9_SPHPE</name>
<dbReference type="EMBL" id="CP032829">
    <property type="protein sequence ID" value="AYJ87703.1"/>
    <property type="molecule type" value="Genomic_DNA"/>
</dbReference>
<dbReference type="Proteomes" id="UP000276254">
    <property type="component" value="Chromosome"/>
</dbReference>